<accession>A0A6J6P9C8</accession>
<name>A0A6J6P9C8_9ZZZZ</name>
<dbReference type="AlphaFoldDB" id="A0A6J6P9C8"/>
<evidence type="ECO:0000313" key="1">
    <source>
        <dbReference type="EMBL" id="CAB4696050.1"/>
    </source>
</evidence>
<sequence>MLNPLGHGLGVEAHLGRDPAPNAGRIEQLLLRCHGIGELVEWDGGVAFWIAAEADVGQVCIRVEQRFDQRASI</sequence>
<reference evidence="1" key="1">
    <citation type="submission" date="2020-05" db="EMBL/GenBank/DDBJ databases">
        <authorList>
            <person name="Chiriac C."/>
            <person name="Salcher M."/>
            <person name="Ghai R."/>
            <person name="Kavagutti S V."/>
        </authorList>
    </citation>
    <scope>NUCLEOTIDE SEQUENCE</scope>
</reference>
<gene>
    <name evidence="1" type="ORF">UFOPK2366_01011</name>
</gene>
<protein>
    <submittedName>
        <fullName evidence="1">Unannotated protein</fullName>
    </submittedName>
</protein>
<dbReference type="EMBL" id="CAEZXM010000174">
    <property type="protein sequence ID" value="CAB4696050.1"/>
    <property type="molecule type" value="Genomic_DNA"/>
</dbReference>
<proteinExistence type="predicted"/>
<organism evidence="1">
    <name type="scientific">freshwater metagenome</name>
    <dbReference type="NCBI Taxonomy" id="449393"/>
    <lineage>
        <taxon>unclassified sequences</taxon>
        <taxon>metagenomes</taxon>
        <taxon>ecological metagenomes</taxon>
    </lineage>
</organism>